<reference evidence="1 2" key="1">
    <citation type="submission" date="2016-04" db="EMBL/GenBank/DDBJ databases">
        <title>A degradative enzymes factory behind the ericoid mycorrhizal symbiosis.</title>
        <authorList>
            <consortium name="DOE Joint Genome Institute"/>
            <person name="Martino E."/>
            <person name="Morin E."/>
            <person name="Grelet G."/>
            <person name="Kuo A."/>
            <person name="Kohler A."/>
            <person name="Daghino S."/>
            <person name="Barry K."/>
            <person name="Choi C."/>
            <person name="Cichocki N."/>
            <person name="Clum A."/>
            <person name="Copeland A."/>
            <person name="Hainaut M."/>
            <person name="Haridas S."/>
            <person name="Labutti K."/>
            <person name="Lindquist E."/>
            <person name="Lipzen A."/>
            <person name="Khouja H.-R."/>
            <person name="Murat C."/>
            <person name="Ohm R."/>
            <person name="Olson A."/>
            <person name="Spatafora J."/>
            <person name="Veneault-Fourrey C."/>
            <person name="Henrissat B."/>
            <person name="Grigoriev I."/>
            <person name="Martin F."/>
            <person name="Perotto S."/>
        </authorList>
    </citation>
    <scope>NUCLEOTIDE SEQUENCE [LARGE SCALE GENOMIC DNA]</scope>
    <source>
        <strain evidence="1 2">E</strain>
    </source>
</reference>
<dbReference type="EMBL" id="KZ613746">
    <property type="protein sequence ID" value="PMD65648.1"/>
    <property type="molecule type" value="Genomic_DNA"/>
</dbReference>
<sequence length="160" mass="18276">MLARSTPVGALVAGPVLLKIRHLNGPLFLGPRKNSLNPPQETPNWIQQDIQRLAGQAPNTHQLHLHRPGRGVMPVLATFDPNTEGNWIASRIVKRLDFEHQQAKIHKDVPTFMGQNFERTRIFVDLTCGNQNRRHRCQHRFYVVNHCKVFDILLGTKLCP</sequence>
<accession>A0A2J6TRR1</accession>
<dbReference type="RefSeq" id="XP_024742552.1">
    <property type="nucleotide sequence ID" value="XM_024870856.1"/>
</dbReference>
<protein>
    <submittedName>
        <fullName evidence="1">Uncharacterized protein</fullName>
    </submittedName>
</protein>
<evidence type="ECO:0000313" key="2">
    <source>
        <dbReference type="Proteomes" id="UP000235371"/>
    </source>
</evidence>
<keyword evidence="2" id="KW-1185">Reference proteome</keyword>
<gene>
    <name evidence="1" type="ORF">K444DRAFT_184376</name>
</gene>
<organism evidence="1 2">
    <name type="scientific">Hyaloscypha bicolor E</name>
    <dbReference type="NCBI Taxonomy" id="1095630"/>
    <lineage>
        <taxon>Eukaryota</taxon>
        <taxon>Fungi</taxon>
        <taxon>Dikarya</taxon>
        <taxon>Ascomycota</taxon>
        <taxon>Pezizomycotina</taxon>
        <taxon>Leotiomycetes</taxon>
        <taxon>Helotiales</taxon>
        <taxon>Hyaloscyphaceae</taxon>
        <taxon>Hyaloscypha</taxon>
        <taxon>Hyaloscypha bicolor</taxon>
    </lineage>
</organism>
<name>A0A2J6TRR1_9HELO</name>
<dbReference type="GeneID" id="36578938"/>
<dbReference type="InParanoid" id="A0A2J6TRR1"/>
<dbReference type="OrthoDB" id="3506906at2759"/>
<dbReference type="Proteomes" id="UP000235371">
    <property type="component" value="Unassembled WGS sequence"/>
</dbReference>
<evidence type="ECO:0000313" key="1">
    <source>
        <dbReference type="EMBL" id="PMD65648.1"/>
    </source>
</evidence>
<dbReference type="AlphaFoldDB" id="A0A2J6TRR1"/>
<proteinExistence type="predicted"/>